<organism evidence="1 2">
    <name type="scientific">Candidatus Methylacidiphilum fumarolicum</name>
    <dbReference type="NCBI Taxonomy" id="591154"/>
    <lineage>
        <taxon>Bacteria</taxon>
        <taxon>Pseudomonadati</taxon>
        <taxon>Verrucomicrobiota</taxon>
        <taxon>Methylacidiphilae</taxon>
        <taxon>Methylacidiphilales</taxon>
        <taxon>Methylacidiphilaceae</taxon>
        <taxon>Methylacidiphilum (ex Ratnadevi et al. 2023)</taxon>
    </lineage>
</organism>
<protein>
    <submittedName>
        <fullName evidence="1">Uncharacterized protein</fullName>
    </submittedName>
</protein>
<name>A0ABN8XDQ1_9BACT</name>
<keyword evidence="2" id="KW-1185">Reference proteome</keyword>
<dbReference type="Proteomes" id="UP001161497">
    <property type="component" value="Chromosome"/>
</dbReference>
<dbReference type="EMBL" id="OX458932">
    <property type="protein sequence ID" value="CAI9085410.1"/>
    <property type="molecule type" value="Genomic_DNA"/>
</dbReference>
<accession>A0ABN8XDQ1</accession>
<sequence>MFPLESRNRLLFFFIKKEWVDKKRALKKRAFCLKNPVRKLHCKTLEYEFTDSFLLLKHIRDMLTPGPEFVLFA</sequence>
<gene>
    <name evidence="1" type="ORF">MFUM_1039</name>
</gene>
<evidence type="ECO:0000313" key="2">
    <source>
        <dbReference type="Proteomes" id="UP001161497"/>
    </source>
</evidence>
<evidence type="ECO:0000313" key="1">
    <source>
        <dbReference type="EMBL" id="CAI9085410.1"/>
    </source>
</evidence>
<reference evidence="1" key="1">
    <citation type="submission" date="2023-03" db="EMBL/GenBank/DDBJ databases">
        <authorList>
            <person name="Cremers G."/>
            <person name="Picone N."/>
        </authorList>
    </citation>
    <scope>NUCLEOTIDE SEQUENCE</scope>
    <source>
        <strain evidence="1">Sample_alias</strain>
    </source>
</reference>
<proteinExistence type="predicted"/>